<dbReference type="Pfam" id="PF01676">
    <property type="entry name" value="Metalloenzyme"/>
    <property type="match status" value="1"/>
</dbReference>
<comment type="caution">
    <text evidence="7">The sequence shown here is derived from an EMBL/GenBank/DDBJ whole genome shotgun (WGS) entry which is preliminary data.</text>
</comment>
<evidence type="ECO:0000256" key="1">
    <source>
        <dbReference type="ARBA" id="ARBA00000370"/>
    </source>
</evidence>
<feature type="domain" description="Metalloenzyme" evidence="6">
    <location>
        <begin position="12"/>
        <end position="166"/>
    </location>
</feature>
<sequence>MQPLNKKYPIQKGAVISAVDLIRGIGVYAGLEVIQVEGATGLYDTNYEGKARAALDALKENDFVFLHIEASDEAGHEGDVDLKVRTIEYLDSRIVKPIFEETSTWDEPVTIAVLPDHPTPCAIRTHTRDAVPFVVYHKGIEPDSVKTYDEFAAKKGVFGLLRGDEFMKNLIL</sequence>
<dbReference type="PANTHER" id="PTHR31209:SF4">
    <property type="entry name" value="2,3-BISPHOSPHOGLYCERATE-INDEPENDENT PHOSPHOGLYCERATE MUTASE"/>
    <property type="match status" value="1"/>
</dbReference>
<dbReference type="PANTHER" id="PTHR31209">
    <property type="entry name" value="COFACTOR-INDEPENDENT PHOSPHOGLYCERATE MUTASE"/>
    <property type="match status" value="1"/>
</dbReference>
<dbReference type="InterPro" id="IPR006124">
    <property type="entry name" value="Metalloenzyme"/>
</dbReference>
<dbReference type="InterPro" id="IPR004456">
    <property type="entry name" value="Pglycerate_mutase_ApgM"/>
</dbReference>
<dbReference type="GO" id="GO:0004619">
    <property type="term" value="F:phosphoglycerate mutase activity"/>
    <property type="evidence" value="ECO:0007669"/>
    <property type="project" value="UniProtKB-EC"/>
</dbReference>
<comment type="similarity">
    <text evidence="4">Belongs to the BPG-independent phosphoglycerate mutase family. A-PGAM subfamily.</text>
</comment>
<protein>
    <recommendedName>
        <fullName evidence="6">Metalloenzyme domain-containing protein</fullName>
    </recommendedName>
</protein>
<proteinExistence type="inferred from homology"/>
<keyword evidence="5" id="KW-0324">Glycolysis</keyword>
<dbReference type="AlphaFoldDB" id="A0A645IEE3"/>
<comment type="pathway">
    <text evidence="3">Carbohydrate degradation.</text>
</comment>
<name>A0A645IEE3_9ZZZZ</name>
<evidence type="ECO:0000256" key="4">
    <source>
        <dbReference type="ARBA" id="ARBA00005524"/>
    </source>
</evidence>
<dbReference type="GO" id="GO:0006096">
    <property type="term" value="P:glycolytic process"/>
    <property type="evidence" value="ECO:0007669"/>
    <property type="project" value="UniProtKB-KW"/>
</dbReference>
<evidence type="ECO:0000256" key="5">
    <source>
        <dbReference type="ARBA" id="ARBA00023152"/>
    </source>
</evidence>
<evidence type="ECO:0000256" key="3">
    <source>
        <dbReference type="ARBA" id="ARBA00004921"/>
    </source>
</evidence>
<dbReference type="EMBL" id="VSSQ01105914">
    <property type="protein sequence ID" value="MPN45773.1"/>
    <property type="molecule type" value="Genomic_DNA"/>
</dbReference>
<dbReference type="Gene3D" id="3.40.720.10">
    <property type="entry name" value="Alkaline Phosphatase, subunit A"/>
    <property type="match status" value="1"/>
</dbReference>
<dbReference type="InterPro" id="IPR017850">
    <property type="entry name" value="Alkaline_phosphatase_core_sf"/>
</dbReference>
<organism evidence="7">
    <name type="scientific">bioreactor metagenome</name>
    <dbReference type="NCBI Taxonomy" id="1076179"/>
    <lineage>
        <taxon>unclassified sequences</taxon>
        <taxon>metagenomes</taxon>
        <taxon>ecological metagenomes</taxon>
    </lineage>
</organism>
<reference evidence="7" key="1">
    <citation type="submission" date="2019-08" db="EMBL/GenBank/DDBJ databases">
        <authorList>
            <person name="Kucharzyk K."/>
            <person name="Murdoch R.W."/>
            <person name="Higgins S."/>
            <person name="Loffler F."/>
        </authorList>
    </citation>
    <scope>NUCLEOTIDE SEQUENCE</scope>
</reference>
<dbReference type="SUPFAM" id="SSF53649">
    <property type="entry name" value="Alkaline phosphatase-like"/>
    <property type="match status" value="1"/>
</dbReference>
<comment type="function">
    <text evidence="2">Catalyzes the interconversion of 2-phosphoglycerate and 3-phosphoglycerate.</text>
</comment>
<accession>A0A645IEE3</accession>
<comment type="catalytic activity">
    <reaction evidence="1">
        <text>(2R)-2-phosphoglycerate = (2R)-3-phosphoglycerate</text>
        <dbReference type="Rhea" id="RHEA:15901"/>
        <dbReference type="ChEBI" id="CHEBI:58272"/>
        <dbReference type="ChEBI" id="CHEBI:58289"/>
        <dbReference type="EC" id="5.4.2.12"/>
    </reaction>
</comment>
<gene>
    <name evidence="7" type="ORF">SDC9_193344</name>
</gene>
<evidence type="ECO:0000259" key="6">
    <source>
        <dbReference type="Pfam" id="PF01676"/>
    </source>
</evidence>
<dbReference type="GO" id="GO:0046872">
    <property type="term" value="F:metal ion binding"/>
    <property type="evidence" value="ECO:0007669"/>
    <property type="project" value="InterPro"/>
</dbReference>
<evidence type="ECO:0000256" key="2">
    <source>
        <dbReference type="ARBA" id="ARBA00002315"/>
    </source>
</evidence>
<evidence type="ECO:0000313" key="7">
    <source>
        <dbReference type="EMBL" id="MPN45773.1"/>
    </source>
</evidence>